<keyword evidence="2" id="KW-0472">Membrane</keyword>
<evidence type="ECO:0000256" key="1">
    <source>
        <dbReference type="SAM" id="MobiDB-lite"/>
    </source>
</evidence>
<feature type="transmembrane region" description="Helical" evidence="2">
    <location>
        <begin position="18"/>
        <end position="37"/>
    </location>
</feature>
<reference evidence="3 4" key="1">
    <citation type="submission" date="2016-05" db="EMBL/GenBank/DDBJ databases">
        <title>Genome sequencing reveals origins of a unique bacterial endosymbiosis in the earliest lineages of terrestrial Fungi.</title>
        <authorList>
            <consortium name="DOE Joint Genome Institute"/>
            <person name="Uehling J."/>
            <person name="Gryganskyi A."/>
            <person name="Hameed K."/>
            <person name="Tschaplinski T."/>
            <person name="Misztal P."/>
            <person name="Wu S."/>
            <person name="Desiro A."/>
            <person name="Vande Pol N."/>
            <person name="Du Z.-Y."/>
            <person name="Zienkiewicz A."/>
            <person name="Zienkiewicz K."/>
            <person name="Morin E."/>
            <person name="Tisserant E."/>
            <person name="Splivallo R."/>
            <person name="Hainaut M."/>
            <person name="Henrissat B."/>
            <person name="Ohm R."/>
            <person name="Kuo A."/>
            <person name="Yan J."/>
            <person name="Lipzen A."/>
            <person name="Nolan M."/>
            <person name="Labutti K."/>
            <person name="Barry K."/>
            <person name="Goldstein A."/>
            <person name="Labbe J."/>
            <person name="Schadt C."/>
            <person name="Tuskan G."/>
            <person name="Grigoriev I."/>
            <person name="Martin F."/>
            <person name="Vilgalys R."/>
            <person name="Bonito G."/>
        </authorList>
    </citation>
    <scope>NUCLEOTIDE SEQUENCE [LARGE SCALE GENOMIC DNA]</scope>
    <source>
        <strain evidence="3 4">AG-77</strain>
    </source>
</reference>
<keyword evidence="4" id="KW-1185">Reference proteome</keyword>
<gene>
    <name evidence="3" type="ORF">K457DRAFT_19272</name>
</gene>
<keyword evidence="2" id="KW-0812">Transmembrane</keyword>
<organism evidence="3 4">
    <name type="scientific">Linnemannia elongata AG-77</name>
    <dbReference type="NCBI Taxonomy" id="1314771"/>
    <lineage>
        <taxon>Eukaryota</taxon>
        <taxon>Fungi</taxon>
        <taxon>Fungi incertae sedis</taxon>
        <taxon>Mucoromycota</taxon>
        <taxon>Mortierellomycotina</taxon>
        <taxon>Mortierellomycetes</taxon>
        <taxon>Mortierellales</taxon>
        <taxon>Mortierellaceae</taxon>
        <taxon>Linnemannia</taxon>
    </lineage>
</organism>
<dbReference type="OrthoDB" id="2421645at2759"/>
<feature type="transmembrane region" description="Helical" evidence="2">
    <location>
        <begin position="91"/>
        <end position="110"/>
    </location>
</feature>
<dbReference type="EMBL" id="KV442041">
    <property type="protein sequence ID" value="OAQ29472.1"/>
    <property type="molecule type" value="Genomic_DNA"/>
</dbReference>
<evidence type="ECO:0000313" key="4">
    <source>
        <dbReference type="Proteomes" id="UP000078512"/>
    </source>
</evidence>
<dbReference type="AlphaFoldDB" id="A0A197JVY9"/>
<dbReference type="Proteomes" id="UP000078512">
    <property type="component" value="Unassembled WGS sequence"/>
</dbReference>
<feature type="transmembrane region" description="Helical" evidence="2">
    <location>
        <begin position="143"/>
        <end position="162"/>
    </location>
</feature>
<evidence type="ECO:0000256" key="2">
    <source>
        <dbReference type="SAM" id="Phobius"/>
    </source>
</evidence>
<feature type="compositionally biased region" description="Low complexity" evidence="1">
    <location>
        <begin position="301"/>
        <end position="322"/>
    </location>
</feature>
<evidence type="ECO:0000313" key="3">
    <source>
        <dbReference type="EMBL" id="OAQ29472.1"/>
    </source>
</evidence>
<protein>
    <submittedName>
        <fullName evidence="3">Uncharacterized protein</fullName>
    </submittedName>
</protein>
<keyword evidence="2" id="KW-1133">Transmembrane helix</keyword>
<sequence length="356" mass="39021">MAKISPTVQLKVVRRVRIALLILATINFILMVALYSFQAYLSNNPSKYRDEPRIPSLLWQDYILIIFSVLFVFVYYYALRGYRFMPKTARTVLLLVPAVLLIYASIFSMVQATDKDGNGSAFKCGGRDRGGQTWCRLNWTNKFISALLGFLVLGEIGLTMVWGPMEPQRDYLPQHNDGHQQPVVHDGGQTGSTHAMIEHAQSSVPGLGAAAAAVLAGNGATVAPHPAYPGSQKPVLLGDINNSGGATGDETYKVGSNVQEAHLPPPQIVYQYPAPQQAQFKDQHEQFEITQPIPTILPTDSQSVSQAPLQQQAQPRQQHEAPLVLSQPFVPTNGVHPLAPTTTAPPMPPHEQPHHT</sequence>
<feature type="region of interest" description="Disordered" evidence="1">
    <location>
        <begin position="296"/>
        <end position="356"/>
    </location>
</feature>
<proteinExistence type="predicted"/>
<name>A0A197JVY9_9FUNG</name>
<feature type="transmembrane region" description="Helical" evidence="2">
    <location>
        <begin position="57"/>
        <end position="79"/>
    </location>
</feature>
<accession>A0A197JVY9</accession>